<feature type="non-terminal residue" evidence="2">
    <location>
        <position position="1"/>
    </location>
</feature>
<evidence type="ECO:0000313" key="3">
    <source>
        <dbReference type="EMBL" id="KAK3926087.1"/>
    </source>
</evidence>
<sequence length="193" mass="20931">EVHERPFRTRCASCAGPYRCVARAVAQPGQSRAALRFRILCCDMSEDVAEVLSAYGLGHLGPVCEEQGITNKADLLSLKERDFPVLSNLLGDHIKLRRLLEDNPPIPRPAVLDTQESSVDVAVRRRPPSAQQGLSHDTPNAVASSSSSVATTSGIQISLDSLRAGKRLSTSPQLCDAAVRKKSRIDYIKAVED</sequence>
<reference evidence="2" key="1">
    <citation type="submission" date="2021-07" db="EMBL/GenBank/DDBJ databases">
        <authorList>
            <person name="Catto M.A."/>
            <person name="Jacobson A."/>
            <person name="Kennedy G."/>
            <person name="Labadie P."/>
            <person name="Hunt B.G."/>
            <person name="Srinivasan R."/>
        </authorList>
    </citation>
    <scope>NUCLEOTIDE SEQUENCE</scope>
    <source>
        <strain evidence="2">PL_HMW_Pooled</strain>
        <tissue evidence="2">Head</tissue>
    </source>
</reference>
<feature type="region of interest" description="Disordered" evidence="1">
    <location>
        <begin position="125"/>
        <end position="147"/>
    </location>
</feature>
<evidence type="ECO:0000256" key="1">
    <source>
        <dbReference type="SAM" id="MobiDB-lite"/>
    </source>
</evidence>
<keyword evidence="4" id="KW-1185">Reference proteome</keyword>
<proteinExistence type="predicted"/>
<dbReference type="Proteomes" id="UP001219518">
    <property type="component" value="Unassembled WGS sequence"/>
</dbReference>
<protein>
    <submittedName>
        <fullName evidence="2">Glucokinase</fullName>
    </submittedName>
</protein>
<gene>
    <name evidence="2" type="ORF">KUF71_014228</name>
    <name evidence="3" type="ORF">KUF71_014336</name>
</gene>
<evidence type="ECO:0000313" key="4">
    <source>
        <dbReference type="Proteomes" id="UP001219518"/>
    </source>
</evidence>
<name>A0AAE1HRD6_9NEOP</name>
<accession>A0AAE1HRD6</accession>
<evidence type="ECO:0000313" key="2">
    <source>
        <dbReference type="EMBL" id="KAK3925979.1"/>
    </source>
</evidence>
<reference evidence="2" key="2">
    <citation type="journal article" date="2023" name="BMC Genomics">
        <title>Pest status, molecular evolution, and epigenetic factors derived from the genome assembly of Frankliniella fusca, a thysanopteran phytovirus vector.</title>
        <authorList>
            <person name="Catto M.A."/>
            <person name="Labadie P.E."/>
            <person name="Jacobson A.L."/>
            <person name="Kennedy G.G."/>
            <person name="Srinivasan R."/>
            <person name="Hunt B.G."/>
        </authorList>
    </citation>
    <scope>NUCLEOTIDE SEQUENCE</scope>
    <source>
        <strain evidence="2">PL_HMW_Pooled</strain>
    </source>
</reference>
<feature type="compositionally biased region" description="Polar residues" evidence="1">
    <location>
        <begin position="129"/>
        <end position="138"/>
    </location>
</feature>
<comment type="caution">
    <text evidence="2">The sequence shown here is derived from an EMBL/GenBank/DDBJ whole genome shotgun (WGS) entry which is preliminary data.</text>
</comment>
<dbReference type="EMBL" id="JAHWGI010001242">
    <property type="protein sequence ID" value="KAK3925979.1"/>
    <property type="molecule type" value="Genomic_DNA"/>
</dbReference>
<organism evidence="2 4">
    <name type="scientific">Frankliniella fusca</name>
    <dbReference type="NCBI Taxonomy" id="407009"/>
    <lineage>
        <taxon>Eukaryota</taxon>
        <taxon>Metazoa</taxon>
        <taxon>Ecdysozoa</taxon>
        <taxon>Arthropoda</taxon>
        <taxon>Hexapoda</taxon>
        <taxon>Insecta</taxon>
        <taxon>Pterygota</taxon>
        <taxon>Neoptera</taxon>
        <taxon>Paraneoptera</taxon>
        <taxon>Thysanoptera</taxon>
        <taxon>Terebrantia</taxon>
        <taxon>Thripoidea</taxon>
        <taxon>Thripidae</taxon>
        <taxon>Frankliniella</taxon>
    </lineage>
</organism>
<feature type="non-terminal residue" evidence="2">
    <location>
        <position position="193"/>
    </location>
</feature>
<dbReference type="AlphaFoldDB" id="A0AAE1HRD6"/>
<dbReference type="EMBL" id="JAHWGI010001243">
    <property type="protein sequence ID" value="KAK3926087.1"/>
    <property type="molecule type" value="Genomic_DNA"/>
</dbReference>